<dbReference type="NCBIfam" id="TIGR02601">
    <property type="entry name" value="autotrns_rpt"/>
    <property type="match status" value="5"/>
</dbReference>
<dbReference type="InterPro" id="IPR011050">
    <property type="entry name" value="Pectin_lyase_fold/virulence"/>
</dbReference>
<dbReference type="Proteomes" id="UP000678374">
    <property type="component" value="Unassembled WGS sequence"/>
</dbReference>
<gene>
    <name evidence="3" type="ORF">KAK06_20360</name>
</gene>
<dbReference type="InterPro" id="IPR013425">
    <property type="entry name" value="Autotrns_rpt"/>
</dbReference>
<dbReference type="Gene3D" id="2.160.20.10">
    <property type="entry name" value="Single-stranded right-handed beta-helix, Pectin lyase-like"/>
    <property type="match status" value="1"/>
</dbReference>
<dbReference type="SUPFAM" id="SSF51126">
    <property type="entry name" value="Pectin lyase-like"/>
    <property type="match status" value="5"/>
</dbReference>
<keyword evidence="4" id="KW-1185">Reference proteome</keyword>
<evidence type="ECO:0000259" key="2">
    <source>
        <dbReference type="SMART" id="SM00912"/>
    </source>
</evidence>
<name>A0A940YRU7_9BURK</name>
<dbReference type="InterPro" id="IPR008638">
    <property type="entry name" value="FhaB/CdiA-like_TPS"/>
</dbReference>
<dbReference type="PANTHER" id="PTHR12338">
    <property type="entry name" value="AUTOTRANSPORTER"/>
    <property type="match status" value="1"/>
</dbReference>
<proteinExistence type="predicted"/>
<dbReference type="PANTHER" id="PTHR12338:SF5">
    <property type="entry name" value="ANTIGEN 43-RELATED"/>
    <property type="match status" value="1"/>
</dbReference>
<dbReference type="SMART" id="SM00912">
    <property type="entry name" value="Haemagg_act"/>
    <property type="match status" value="1"/>
</dbReference>
<dbReference type="InterPro" id="IPR050909">
    <property type="entry name" value="Bact_Autotransporter_VF"/>
</dbReference>
<keyword evidence="1" id="KW-0732">Signal</keyword>
<accession>A0A940YRU7</accession>
<dbReference type="Pfam" id="PF12951">
    <property type="entry name" value="PATR"/>
    <property type="match status" value="7"/>
</dbReference>
<organism evidence="3 4">
    <name type="scientific">Ideonella aquatica</name>
    <dbReference type="NCBI Taxonomy" id="2824119"/>
    <lineage>
        <taxon>Bacteria</taxon>
        <taxon>Pseudomonadati</taxon>
        <taxon>Pseudomonadota</taxon>
        <taxon>Betaproteobacteria</taxon>
        <taxon>Burkholderiales</taxon>
        <taxon>Sphaerotilaceae</taxon>
        <taxon>Ideonella</taxon>
    </lineage>
</organism>
<dbReference type="EMBL" id="JAGQDE010000026">
    <property type="protein sequence ID" value="MBQ0961321.1"/>
    <property type="molecule type" value="Genomic_DNA"/>
</dbReference>
<evidence type="ECO:0000313" key="4">
    <source>
        <dbReference type="Proteomes" id="UP000678374"/>
    </source>
</evidence>
<evidence type="ECO:0000256" key="1">
    <source>
        <dbReference type="ARBA" id="ARBA00022729"/>
    </source>
</evidence>
<comment type="caution">
    <text evidence="3">The sequence shown here is derived from an EMBL/GenBank/DDBJ whole genome shotgun (WGS) entry which is preliminary data.</text>
</comment>
<dbReference type="InterPro" id="IPR012332">
    <property type="entry name" value="Autotransporter_pectin_lyase_C"/>
</dbReference>
<reference evidence="3" key="1">
    <citation type="submission" date="2021-04" db="EMBL/GenBank/DDBJ databases">
        <title>The genome sequence of Ideonella sp. 4Y11.</title>
        <authorList>
            <person name="Liu Y."/>
        </authorList>
    </citation>
    <scope>NUCLEOTIDE SEQUENCE</scope>
    <source>
        <strain evidence="3">4Y11</strain>
    </source>
</reference>
<dbReference type="NCBIfam" id="TIGR01901">
    <property type="entry name" value="adhes_NPXG"/>
    <property type="match status" value="1"/>
</dbReference>
<dbReference type="InterPro" id="IPR043709">
    <property type="entry name" value="DUF5649"/>
</dbReference>
<dbReference type="Gene3D" id="2.160.20.20">
    <property type="match status" value="1"/>
</dbReference>
<protein>
    <submittedName>
        <fullName evidence="3">Autotransporter-associated beta strand repeat-containing protein</fullName>
    </submittedName>
</protein>
<evidence type="ECO:0000313" key="3">
    <source>
        <dbReference type="EMBL" id="MBQ0961321.1"/>
    </source>
</evidence>
<feature type="domain" description="Filamentous haemagglutinin FhaB/tRNA nuclease CdiA-like TPS" evidence="2">
    <location>
        <begin position="35"/>
        <end position="148"/>
    </location>
</feature>
<dbReference type="RefSeq" id="WP_210804005.1">
    <property type="nucleotide sequence ID" value="NZ_JAGQDE010000026.1"/>
</dbReference>
<dbReference type="InterPro" id="IPR012334">
    <property type="entry name" value="Pectin_lyas_fold"/>
</dbReference>
<dbReference type="Pfam" id="PF18886">
    <property type="entry name" value="DUF5649"/>
    <property type="match status" value="28"/>
</dbReference>
<sequence>MKRTSASALNLSRAPLPGWRPVAWAACLMFLDTAALALPQGAQVITGQVSVKPVAPGQLLVQQGSQKAIVNWDRFSVDVGEWLRIQQPNSSAVLLNRVVGIDASALMGQISANGRVFLINPNGIVFGKGSRVDAGGFMATTLGMSDADFMAGRYLLSAGNGQPGKLQADGVIDVHGGTLALVSPELSVGGRLQGQRVGLAAAERVQVDVEGDGLIFFNVANSKLDARLDVLGQVLAQGGGTVDMRAQARAGFADTVLNMNGVVQARSLGMKDGQVVIDGGSTGQTIVRGQVDARGLAAGEQGGQVRVLGDKVGLFDHSLIDASGQAGGGRVLVGGNFLGQGSERRSSHTVVGEDAVIRANALASGQGGEVAVWSDKRTDFAGHIEARGGAQGGDGGQVETSGKEVLNLPSGSVNVNAQRGRGGSWLLDPNDMEISNSPSSHVNGSFSTTDDNAVVNAAALEAALSNNANITLTTRSQGANTQGGTITVKAGVTVDASLTAGQSATLTLRAQKDIVLEANSGISAGAGQLTLNLLAGVDGNGTGTPGNRASVITMASNASIDTGGGALQMVARDGITVSNVTSGALTLNSVAGSIAQQNATVVSLGGALNATAGTGLSLNGSGNLFGSNTLTLSSGGDATLTADSLKFGTSGIGGKLVATAETGGITQSGVITTGANGSVFTTSTDDQAINLATQTNAFGTRTVALNTSGAAGDAAIRSDSLNLAASTVGGKLTATAATGGITQSGVISVGADGSSFTALTANADIDLSTQTNQFGAHTVALSTGGATGDAAIRSDELKLAASSIGGKLTATATTGNITQTGAIILGANGSSFTTLANDADIDLSTQANNFVTNTVSFNTAGSGGDAAVRSTSIRFGTSNVGGKLTAIAASGGIAQSGVITTGADGSSFTALTADQAINLSTQTNAFGTHTVAFSTGGDAGAVSVRSDSLKLAASSIGGKITATATTGDITQSGAIILGADGSSFTTLANNADIDLSTQANNFVTNTVSFNTTGTGGDAAVRSTSIRFDTSDVGGKLTAEAFSGGIAQSGVITTGADGSSFTALTAGQAINLSTQTNAFGTHSVAFNTSGAAGFASVKSDSLKLAASTVGGKLTAVAATGNITQTGVLTVGADGSSFVTQGNNADIDLSSQTNSFGGFDVALSTTGATGDAAIKADTLVFAATDVGGKLTATATSGSITQTGVISTGADGSSFTASAAGQGIDLSSQVNAFGTHSVGFNANGADVAVQSDALNLDVSVIGGKITASTTSGGITQSGAVSTGVAGSSFTVSSGQSINLGSAANQLTGADVAGSLSFNGMTDLQLRSVGDVQIGATTVSGRIVLTSDTGSITQTGALVTGADGSSFTTSAAGQTIDLSNAGNSFGTHSVALNTSGATGDATIVSDSLKFGTSVVGGKINATAQTGGISQSGAVSTGVSGSSFTVAAGQTIDLGSQANQLTGAGASGDLSFVGMSDLLLRNVGDVQLGPTSLAGRLVLVSDSGNISQTGAFVVGADGSRFTTSGSGKTIALNDAGNSFGTHTVSINTSGAAGDASIVSDSLVLAASNLGGKLQATALSGGIGQTGAITTGADGSQFTASAAGQSIDLSTSTNAFGSHSVGFSTVDADVSVKSDALKFAGTTVGGKLTALATTGGITQSGVISVGADGSSFTTQGANADIDLSTQTNAFGAHTVALSTTGATGDAAIKADALVFATTTTGGKLTATADTGSITQTGVITTGADGSSFTTSTAGQAIDLSTQTNAFGTHSVGFNTTLADVAVTSDALKFATSTVGGKLLAVATTGGMTQSGVVTVGADGSSFTTQAADASIDLASQTNVFGGFDVTLSTNGSLGDAAIRADSLVFATSSVGGKLTATAATGGISQTGVLTTGADGSSFTTSTAGQTIDLSSQTNQFGSHSVGFNTTGTGGDVAVTADGLKLAASNVGGRITALAATGGISQSGVLTTGADGSSFTTQAAGQTIDLASQTNAFGGHTVALSTNGSGANAAIRSDSLKLAASSVGGSLSATATTGNLTQSGVITVGANGSSFSTLGANADIDLSTQTNSFGGFTVALNTTGATGDAAVKADELVLATTTIGGKLTATAATGGISQSGVITTGADGSLFSTLTAGQTIDLSTQTNAFGTHSVGFSTLGSSGDVALRSNSVRLAASTVGGKLVATATTGGITQTGVITTGADGSQFTTLGTNQDIDLSTQTNGFGTHSVGLSTTGATGQAAIKSDSLRLATSSIGGNLTATAVTGGITQSGVITTGTDGSAFTTQASGQTIDLSTQTNAFGNNGVRFTTSGSGGDVAVRSNSLELGTSSVGGKLTATATTGNITQTGVLSVGADGSQFSTLGANADIDLSTQTNAFGTRTVRLATTGAGGNAAIRSDSLKFAASSVGGKLTATATTGSITQTGAITAGADGSQFTTLGSNQDIDLSTQSNAFGNRTVGLSTSGATGDAAIRSDSLRLAASTVGGKLVATATTGSITQTGAVSIGADGSQFSTLGANQDIDLSTQANVLGGRGVSLNTTGTGGDAAISADSLKFATTTVGGKITATATSGNISQTGVITAGAAGSRFATNTAGRTINLSSQTNALGNRAVSFVTVGSGANVAVKSDALRLATTTVGGKLTVEAVSGNIDQSGVVTVGADGNSFTTHAANQTINLAGASNRFGNHTVALNTTGGAGTASISTDQLVLAASDVQGNLNVTAGSLSQTGDLSVTGLANLSTSGGDITLSRSGNQLTSVRVTAQRATLNDADGFSLGASTVGQSLTLAPSLGSTVAIVGTVSGAGKLVHNGAGDVTVTAAQSFSGGTEINNGLLAAEGAAASLGSGAVQVASSANLDLRAGATLANAVTIQGGRLLTSAGDASLSGDLSLSADSRVEVASGSTLTLGGVVGDGSASASLSKLGAGTLALSGSTQFDGPFNIDAGLVDVTAGAQLNPVGAVNLAAPATLRLASDQSVGSLAGAGRVDLAGQRLSVGADNSSTTFSGQIDSSGSTGGGLSKLGTGTLTLSGSSTYEGDTRVQAGTLTLASASALLPAGTLDVANGATLDLNANASAGALSGAGTVQLDSFDLTVGANNASTSFSGTITGGSTSQLVKQGTGTWTVSGTNSSTGAIEVASGTLALGSATALGLMAATVDSGATLALQTGSTVGSLAGAGTVALGSNTLQAGANQTSTTFSGQLTGDAAASLVKTGSGTLTLDGVSTLPGTIRAAAGVLNLAGGTAVADAGTLAVDSGARVNVLSGETLGGLTGAGAVTLSGATLTTGANDAAASFSGAISGNGGLTKVGSGTQVLSGNNSYSGTTTISAGTLQVGAGGSTGTLGSGAVVNQATLAVNRSDALTIANAISGNGQLVLNQGTLTLSSAANSYTGDTLVRGGQLRTAGAERLPDATDVVVSAPGSLVLGGSETVASVNAAGLVTAAGNISTAGDQTYQGGLVLNGSSGQTLSADSLVATSAANELGSHPVSIQARQVQLATDQSLVLGNVTLTEGGSIEAASLRLSGDMTLQGGRTTLSATGLPDATLSETYGDDTALVPTLNNAKLRTAQKMVEQDSGTAITVQTGATLDVASTQGGSISLASDANRFDGALSVLSGPSFGTAWLPGEATVDGRTVGVQSFINVAGSTVHLGGSGIEGDLVQVRADQLATQGSSVITARLPYDDLILGTLRSAPSLTMILGDGAYTISQSFGGIGDGALRVAVGTRATGGRTTGPNAGFLTIRPKGGARGSTAIFLQGEQVVLTDPTGYRLFHDGAGQQNEIPVIYNQLLPETPQVSGALSSVAAVSEEARRERFEETVRTENVSVRLRSGVIAEVGPGSPATTGTQGAKPPEVCTPGAGMACEEAPRK</sequence>